<dbReference type="EMBL" id="BOQE01000001">
    <property type="protein sequence ID" value="GIM46809.1"/>
    <property type="molecule type" value="Genomic_DNA"/>
</dbReference>
<accession>A0AAV4LH26</accession>
<dbReference type="CDD" id="cd03801">
    <property type="entry name" value="GT4_PimA-like"/>
    <property type="match status" value="1"/>
</dbReference>
<dbReference type="Pfam" id="PF00534">
    <property type="entry name" value="Glycos_transf_1"/>
    <property type="match status" value="1"/>
</dbReference>
<reference evidence="2" key="1">
    <citation type="journal article" date="2023" name="Int. J. Syst. Evol. Microbiol.">
        <title>Collibacillus ludicampi gen. nov., sp. nov., a new soil bacterium of the family Alicyclobacillaceae.</title>
        <authorList>
            <person name="Jojima T."/>
            <person name="Ioku Y."/>
            <person name="Fukuta Y."/>
            <person name="Shirasaka N."/>
            <person name="Matsumura Y."/>
            <person name="Mori M."/>
        </authorList>
    </citation>
    <scope>NUCLEOTIDE SEQUENCE</scope>
    <source>
        <strain evidence="2">TP075</strain>
    </source>
</reference>
<protein>
    <submittedName>
        <fullName evidence="2">Glycosyl transferase</fullName>
    </submittedName>
</protein>
<organism evidence="2 3">
    <name type="scientific">Collibacillus ludicampi</name>
    <dbReference type="NCBI Taxonomy" id="2771369"/>
    <lineage>
        <taxon>Bacteria</taxon>
        <taxon>Bacillati</taxon>
        <taxon>Bacillota</taxon>
        <taxon>Bacilli</taxon>
        <taxon>Bacillales</taxon>
        <taxon>Alicyclobacillaceae</taxon>
        <taxon>Collibacillus</taxon>
    </lineage>
</organism>
<gene>
    <name evidence="2" type="ORF">DNHGIG_23580</name>
</gene>
<keyword evidence="3" id="KW-1185">Reference proteome</keyword>
<dbReference type="PANTHER" id="PTHR46660:SF2">
    <property type="entry name" value="GLYCOSYLTRANSFERASE 1 DOMAIN-CONTAINING PROTEIN 1"/>
    <property type="match status" value="1"/>
</dbReference>
<dbReference type="RefSeq" id="WP_282199861.1">
    <property type="nucleotide sequence ID" value="NZ_BOQE01000001.1"/>
</dbReference>
<sequence length="345" mass="38526">MNVLLILPPGQPASGGNVTYSHRLKRGLAPRGIRIHIVNADQVTENDFAQADLVHVYNAYRTGCRVLPDLKRLHKPMILTITGTDVNEYFYQADTHEMMLDVLHYASRIIVLTHSARNELIEALPEVAGKAVVINLGVDLPQGSTKSREEYGFGQDDFIFLLPAGIRPVKDPLFAYEPLSSIHKEFPQIRFVLAGPRMDEKLFSLLETKLAESEWMKYLGEVPHEEMPALMKVSDVVMNTSKSEGLSHALLEAMSLRKPVLASHVPGNIDLIEDGKNGLLFRDADELAEKARTLILDSELRARLGEAGRLTVETFYSVENEINQFESLYREACAEVEVICGGCKQ</sequence>
<feature type="domain" description="Glycosyl transferase family 1" evidence="1">
    <location>
        <begin position="145"/>
        <end position="309"/>
    </location>
</feature>
<proteinExistence type="predicted"/>
<dbReference type="InterPro" id="IPR052622">
    <property type="entry name" value="Glycosyltransferase_G1"/>
</dbReference>
<keyword evidence="2" id="KW-0808">Transferase</keyword>
<comment type="caution">
    <text evidence="2">The sequence shown here is derived from an EMBL/GenBank/DDBJ whole genome shotgun (WGS) entry which is preliminary data.</text>
</comment>
<evidence type="ECO:0000259" key="1">
    <source>
        <dbReference type="Pfam" id="PF00534"/>
    </source>
</evidence>
<dbReference type="InterPro" id="IPR001296">
    <property type="entry name" value="Glyco_trans_1"/>
</dbReference>
<dbReference type="Gene3D" id="3.40.50.2000">
    <property type="entry name" value="Glycogen Phosphorylase B"/>
    <property type="match status" value="2"/>
</dbReference>
<dbReference type="Proteomes" id="UP001057291">
    <property type="component" value="Unassembled WGS sequence"/>
</dbReference>
<dbReference type="SUPFAM" id="SSF53756">
    <property type="entry name" value="UDP-Glycosyltransferase/glycogen phosphorylase"/>
    <property type="match status" value="1"/>
</dbReference>
<evidence type="ECO:0000313" key="3">
    <source>
        <dbReference type="Proteomes" id="UP001057291"/>
    </source>
</evidence>
<dbReference type="AlphaFoldDB" id="A0AAV4LH26"/>
<evidence type="ECO:0000313" key="2">
    <source>
        <dbReference type="EMBL" id="GIM46809.1"/>
    </source>
</evidence>
<dbReference type="PANTHER" id="PTHR46660">
    <property type="match status" value="1"/>
</dbReference>
<dbReference type="GO" id="GO:0016757">
    <property type="term" value="F:glycosyltransferase activity"/>
    <property type="evidence" value="ECO:0007669"/>
    <property type="project" value="InterPro"/>
</dbReference>
<name>A0AAV4LH26_9BACL</name>